<feature type="region of interest" description="Disordered" evidence="1">
    <location>
        <begin position="1"/>
        <end position="20"/>
    </location>
</feature>
<reference evidence="2" key="1">
    <citation type="submission" date="2016-10" db="EMBL/GenBank/DDBJ databases">
        <title>Agrobacterium Ti plasmids: Classification based on T-DNA and Vir regions organization.</title>
        <authorList>
            <person name="Nabi N."/>
            <person name="Vial L."/>
            <person name="Ben Hafsa A."/>
            <person name="Chapulliot D."/>
            <person name="Berard A."/>
            <person name="Chauveau A."/>
            <person name="Le Paslier M.-C."/>
            <person name="Harzallah Skhiri F."/>
            <person name="Brunel D."/>
            <person name="Nesme X."/>
            <person name="Chaouachi M."/>
        </authorList>
    </citation>
    <scope>NUCLEOTIDE SEQUENCE</scope>
    <source>
        <strain evidence="2">CFBP2712</strain>
        <plasmid evidence="2">pTi_CFBP2712</plasmid>
    </source>
</reference>
<evidence type="ECO:0000313" key="4">
    <source>
        <dbReference type="Proteomes" id="UP000298649"/>
    </source>
</evidence>
<geneLocation type="plasmid" evidence="3">
    <name>pTiCFBP7129</name>
</geneLocation>
<evidence type="ECO:0000313" key="2">
    <source>
        <dbReference type="EMBL" id="ASK41264.1"/>
    </source>
</evidence>
<protein>
    <submittedName>
        <fullName evidence="3">Uncharacterized protein</fullName>
    </submittedName>
</protein>
<geneLocation type="plasmid" evidence="2">
    <name>pTi_CFBP2712</name>
</geneLocation>
<dbReference type="EMBL" id="CP039927">
    <property type="protein sequence ID" value="QCL98577.1"/>
    <property type="molecule type" value="Genomic_DNA"/>
</dbReference>
<keyword evidence="3" id="KW-0614">Plasmid</keyword>
<proteinExistence type="predicted"/>
<accession>A0A2C6APJ6</accession>
<name>A0A2C6APJ6_AGRTU</name>
<feature type="compositionally biased region" description="Basic and acidic residues" evidence="1">
    <location>
        <begin position="63"/>
        <end position="72"/>
    </location>
</feature>
<organism evidence="3 4">
    <name type="scientific">Agrobacterium tumefaciens</name>
    <dbReference type="NCBI Taxonomy" id="358"/>
    <lineage>
        <taxon>Bacteria</taxon>
        <taxon>Pseudomonadati</taxon>
        <taxon>Pseudomonadota</taxon>
        <taxon>Alphaproteobacteria</taxon>
        <taxon>Hyphomicrobiales</taxon>
        <taxon>Rhizobiaceae</taxon>
        <taxon>Rhizobium/Agrobacterium group</taxon>
        <taxon>Agrobacterium</taxon>
        <taxon>Agrobacterium tumefaciens complex</taxon>
    </lineage>
</organism>
<accession>A0A2Z2PD00</accession>
<sequence length="98" mass="11133">MTHSMSNCRQQNRRGSALLRTTTIRNQLEFILPAIRRGQDAGGQPSSLLAHRHPHQSQAGQGLRREPLPSRDKSRRHPSGRSLLRAAAWLIKAYFQQN</sequence>
<dbReference type="AlphaFoldDB" id="A0A2C6APJ6"/>
<evidence type="ECO:0000313" key="3">
    <source>
        <dbReference type="EMBL" id="QCL98577.1"/>
    </source>
</evidence>
<dbReference type="EMBL" id="KY000028">
    <property type="protein sequence ID" value="ASK41264.1"/>
    <property type="molecule type" value="Genomic_DNA"/>
</dbReference>
<evidence type="ECO:0000256" key="1">
    <source>
        <dbReference type="SAM" id="MobiDB-lite"/>
    </source>
</evidence>
<geneLocation type="plasmid" evidence="4">
    <name>pticfbp7129</name>
</geneLocation>
<gene>
    <name evidence="3" type="ORF">CFBP7129_30850</name>
</gene>
<reference evidence="3 4" key="2">
    <citation type="submission" date="2019-04" db="EMBL/GenBank/DDBJ databases">
        <title>Complete genome sequence of Agrobacterium tumefaciens CFBP7129.</title>
        <authorList>
            <person name="Haryono M."/>
            <person name="Lin Y.-C."/>
            <person name="Lai E.-M."/>
            <person name="Kuo C.-H."/>
        </authorList>
    </citation>
    <scope>NUCLEOTIDE SEQUENCE [LARGE SCALE GENOMIC DNA]</scope>
    <source>
        <strain evidence="3 4">CFBP7129</strain>
        <plasmid evidence="4">pticfbp7129</plasmid>
        <plasmid evidence="3">pTiCFBP7129</plasmid>
    </source>
</reference>
<dbReference type="Proteomes" id="UP000298649">
    <property type="component" value="Plasmid pTiCFBP7129"/>
</dbReference>
<feature type="region of interest" description="Disordered" evidence="1">
    <location>
        <begin position="36"/>
        <end position="82"/>
    </location>
</feature>